<dbReference type="SUPFAM" id="SSF55271">
    <property type="entry name" value="DNA repair protein MutS, domain I"/>
    <property type="match status" value="1"/>
</dbReference>
<dbReference type="SMART" id="SM00534">
    <property type="entry name" value="MUTSac"/>
    <property type="match status" value="1"/>
</dbReference>
<evidence type="ECO:0000313" key="11">
    <source>
        <dbReference type="EMBL" id="RLU24967.1"/>
    </source>
</evidence>
<feature type="compositionally biased region" description="Basic and acidic residues" evidence="8">
    <location>
        <begin position="71"/>
        <end position="94"/>
    </location>
</feature>
<dbReference type="SUPFAM" id="SSF53150">
    <property type="entry name" value="DNA repair protein MutS, domain II"/>
    <property type="match status" value="1"/>
</dbReference>
<dbReference type="STRING" id="2015173.A0A026WAP0"/>
<organism evidence="10 12">
    <name type="scientific">Ooceraea biroi</name>
    <name type="common">Clonal raider ant</name>
    <name type="synonym">Cerapachys biroi</name>
    <dbReference type="NCBI Taxonomy" id="2015173"/>
    <lineage>
        <taxon>Eukaryota</taxon>
        <taxon>Metazoa</taxon>
        <taxon>Ecdysozoa</taxon>
        <taxon>Arthropoda</taxon>
        <taxon>Hexapoda</taxon>
        <taxon>Insecta</taxon>
        <taxon>Pterygota</taxon>
        <taxon>Neoptera</taxon>
        <taxon>Endopterygota</taxon>
        <taxon>Hymenoptera</taxon>
        <taxon>Apocrita</taxon>
        <taxon>Aculeata</taxon>
        <taxon>Formicoidea</taxon>
        <taxon>Formicidae</taxon>
        <taxon>Dorylinae</taxon>
        <taxon>Ooceraea</taxon>
    </lineage>
</organism>
<dbReference type="Pfam" id="PF05190">
    <property type="entry name" value="MutS_IV"/>
    <property type="match status" value="1"/>
</dbReference>
<dbReference type="Gene3D" id="3.40.1170.10">
    <property type="entry name" value="DNA repair protein MutS, domain I"/>
    <property type="match status" value="1"/>
</dbReference>
<dbReference type="OMA" id="TPMMAQY"/>
<evidence type="ECO:0000256" key="1">
    <source>
        <dbReference type="ARBA" id="ARBA00006271"/>
    </source>
</evidence>
<dbReference type="PIRSF" id="PIRSF037677">
    <property type="entry name" value="DNA_mis_repair_Msh6"/>
    <property type="match status" value="1"/>
</dbReference>
<dbReference type="Gene3D" id="1.10.1420.10">
    <property type="match status" value="2"/>
</dbReference>
<evidence type="ECO:0000256" key="7">
    <source>
        <dbReference type="RuleBase" id="RU003756"/>
    </source>
</evidence>
<dbReference type="GO" id="GO:0005524">
    <property type="term" value="F:ATP binding"/>
    <property type="evidence" value="ECO:0007669"/>
    <property type="project" value="UniProtKB-UniRule"/>
</dbReference>
<comment type="function">
    <text evidence="6 7">Component of the post-replicative DNA mismatch repair system (MMR).</text>
</comment>
<dbReference type="InterPro" id="IPR017261">
    <property type="entry name" value="DNA_mismatch_repair_MutS/MSH"/>
</dbReference>
<dbReference type="SMART" id="SM00533">
    <property type="entry name" value="MUTSd"/>
    <property type="match status" value="1"/>
</dbReference>
<dbReference type="Pfam" id="PF05188">
    <property type="entry name" value="MutS_II"/>
    <property type="match status" value="1"/>
</dbReference>
<dbReference type="InterPro" id="IPR007861">
    <property type="entry name" value="DNA_mismatch_repair_MutS_clamp"/>
</dbReference>
<dbReference type="GO" id="GO:0030983">
    <property type="term" value="F:mismatched DNA binding"/>
    <property type="evidence" value="ECO:0007669"/>
    <property type="project" value="UniProtKB-UniRule"/>
</dbReference>
<keyword evidence="6 7" id="KW-0234">DNA repair</keyword>
<reference evidence="11" key="2">
    <citation type="journal article" date="2018" name="Genome Res.">
        <title>The genomic architecture and molecular evolution of ant odorant receptors.</title>
        <authorList>
            <person name="McKenzie S.K."/>
            <person name="Kronauer D.J.C."/>
        </authorList>
    </citation>
    <scope>NUCLEOTIDE SEQUENCE [LARGE SCALE GENOMIC DNA]</scope>
    <source>
        <strain evidence="11">Clonal line C1</strain>
    </source>
</reference>
<dbReference type="SUPFAM" id="SSF48334">
    <property type="entry name" value="DNA repair protein MutS, domain III"/>
    <property type="match status" value="1"/>
</dbReference>
<dbReference type="InterPro" id="IPR045076">
    <property type="entry name" value="MutS"/>
</dbReference>
<evidence type="ECO:0000256" key="6">
    <source>
        <dbReference type="PIRNR" id="PIRNR037677"/>
    </source>
</evidence>
<dbReference type="AlphaFoldDB" id="A0A026WAP0"/>
<dbReference type="FunFam" id="1.10.1420.10:FF:000005">
    <property type="entry name" value="DNA mismatch repair protein"/>
    <property type="match status" value="1"/>
</dbReference>
<feature type="domain" description="DNA mismatch repair proteins mutS family" evidence="9">
    <location>
        <begin position="1013"/>
        <end position="1029"/>
    </location>
</feature>
<feature type="region of interest" description="Disordered" evidence="8">
    <location>
        <begin position="49"/>
        <end position="197"/>
    </location>
</feature>
<dbReference type="Pfam" id="PF05192">
    <property type="entry name" value="MutS_III"/>
    <property type="match status" value="1"/>
</dbReference>
<evidence type="ECO:0000313" key="12">
    <source>
        <dbReference type="Proteomes" id="UP000053097"/>
    </source>
</evidence>
<dbReference type="FunFam" id="3.40.50.300:FF:002677">
    <property type="entry name" value="DNA mismatch repair protein"/>
    <property type="match status" value="1"/>
</dbReference>
<evidence type="ECO:0000259" key="9">
    <source>
        <dbReference type="PROSITE" id="PS00486"/>
    </source>
</evidence>
<accession>A0A026WAP0</accession>
<reference evidence="11" key="3">
    <citation type="submission" date="2018-07" db="EMBL/GenBank/DDBJ databases">
        <authorList>
            <person name="Mckenzie S.K."/>
            <person name="Kronauer D.J.C."/>
        </authorList>
    </citation>
    <scope>NUCLEOTIDE SEQUENCE</scope>
    <source>
        <strain evidence="11">Clonal line C1</strain>
    </source>
</reference>
<name>A0A026WAP0_OOCBI</name>
<evidence type="ECO:0000313" key="10">
    <source>
        <dbReference type="EMBL" id="EZA53100.1"/>
    </source>
</evidence>
<dbReference type="PANTHER" id="PTHR11361">
    <property type="entry name" value="DNA MISMATCH REPAIR PROTEIN MUTS FAMILY MEMBER"/>
    <property type="match status" value="1"/>
</dbReference>
<dbReference type="InterPro" id="IPR016151">
    <property type="entry name" value="DNA_mismatch_repair_MutS_N"/>
</dbReference>
<dbReference type="Pfam" id="PF01624">
    <property type="entry name" value="MutS_I"/>
    <property type="match status" value="1"/>
</dbReference>
<dbReference type="InterPro" id="IPR007696">
    <property type="entry name" value="DNA_mismatch_repair_MutS_core"/>
</dbReference>
<dbReference type="GO" id="GO:0006298">
    <property type="term" value="P:mismatch repair"/>
    <property type="evidence" value="ECO:0007669"/>
    <property type="project" value="InterPro"/>
</dbReference>
<sequence length="1155" mass="130889">MYRCIVAQHVFPVKISINDILENLFCLTVRKRNMPKVNTILNYFTSPKTVKKPEAKKEEREKSQTPKRQQKNKEIVKNKGKENTNTDDRKRLYKEDEDGEDDQPIKPKKRRLIIPDVDSEDSGDEFKPGSESEESDASSEGDTEHEPSTEEETPEKKRKKPTATPKPASTKRSRNSNANKKESKQPAQAQSQTTVTNGLAAASTWPHLKLDFLQPEKIRDIHRRTPKDPDYDPRTLHVPVDFLNNQTPAMRQWWELKSKRFDCVLFFKVGKFYELYHMDAVISVNELSLTYMRGEFAHSGFPEIGYGRYSASLIERGYKVARVEQTENPEMMATRCSKLVKTTKFDKVVKREICQVSTKGTRVYSPLDVEASTPNSNYLLSLVEKCNPNSTTSAFGVCFIDTTIGEFNLGQFDDDRYSSRLLTLLAHHPPVHVIYERGNLSQKTLQLINSTLPVALREPLQREAQFWSATTTLKKLHEGDYFKKEKDSNFAWPEGLKPYLNEGDSLGLTPADNKELAVHALGGCVYLLKEFLLEQQLLAQSCFSTYTPPDFSVAGNRAALNYASTMVIDAVTIKNLRIFGEGSLNSVLDRCCTAFGKRLLREWICRPSCRKAVIMERQEAVQELVDRIDVMQSARASLSTLPDLERLLSKIHAQGNAAKMKNHPDGRAIMFEGPVYSKRVIMDFTTTLAKFEEVLKFIELFDDFKSDLITRCTRYEPDGDFPHLRETLDYFKTAFDHEEAKKQGCIVPKKGVDDEYDSVLAELAANKKDLEKYLEKQRQHFGVKVTFHGTDRKRYQIEIPESQVKKVGSGYELQSQRKGFKRYYTAEARELLARQTNAEEHRDKVLKDLNRRIFAQFSEKYDMWHMAVYKLATMDVLISLADYARNGDMCIPEIHDGSDGEIFIEIRDGKHPCIMSDNFIPNDTLLATDDAASFMILTGPNMGGKSTLMRQVGLITIMAQIGSYVPASSCRVTLVDRIFTRLGANDDILAGQSTFLVELSETAAILQHATSYSLVLLDELGRGTSTYDGTAIAASVVDALAKLKCRTLFSTHYHSLVEDYKSNKEVTLAHMACMVEAEEEDEVSQETVTFLYKLSEGACPKSYGFNAARLAGVPSAITIRAHEIAKKIEQETNQKHIFTSICKGKSDTRKLITTI</sequence>
<dbReference type="Pfam" id="PF00488">
    <property type="entry name" value="MutS_V"/>
    <property type="match status" value="1"/>
</dbReference>
<feature type="compositionally biased region" description="Polar residues" evidence="8">
    <location>
        <begin position="185"/>
        <end position="197"/>
    </location>
</feature>
<dbReference type="InterPro" id="IPR007695">
    <property type="entry name" value="DNA_mismatch_repair_MutS-lik_N"/>
</dbReference>
<dbReference type="InterPro" id="IPR007860">
    <property type="entry name" value="DNA_mmatch_repair_MutS_con_dom"/>
</dbReference>
<dbReference type="InterPro" id="IPR027417">
    <property type="entry name" value="P-loop_NTPase"/>
</dbReference>
<protein>
    <recommendedName>
        <fullName evidence="6">DNA mismatch repair protein</fullName>
    </recommendedName>
</protein>
<dbReference type="InterPro" id="IPR036187">
    <property type="entry name" value="DNA_mismatch_repair_MutS_sf"/>
</dbReference>
<keyword evidence="5 6" id="KW-0238">DNA-binding</keyword>
<dbReference type="EMBL" id="QOIP01000003">
    <property type="protein sequence ID" value="RLU24967.1"/>
    <property type="molecule type" value="Genomic_DNA"/>
</dbReference>
<dbReference type="Gene3D" id="3.40.50.300">
    <property type="entry name" value="P-loop containing nucleotide triphosphate hydrolases"/>
    <property type="match status" value="1"/>
</dbReference>
<dbReference type="Proteomes" id="UP000279307">
    <property type="component" value="Chromosome 3"/>
</dbReference>
<dbReference type="EMBL" id="KK107295">
    <property type="protein sequence ID" value="EZA53100.1"/>
    <property type="molecule type" value="Genomic_DNA"/>
</dbReference>
<feature type="compositionally biased region" description="Acidic residues" evidence="8">
    <location>
        <begin position="131"/>
        <end position="141"/>
    </location>
</feature>
<dbReference type="FunFam" id="3.40.1170.10:FF:000002">
    <property type="entry name" value="DNA mismatch repair protein"/>
    <property type="match status" value="1"/>
</dbReference>
<dbReference type="PANTHER" id="PTHR11361:SF148">
    <property type="entry name" value="DNA MISMATCH REPAIR PROTEIN MSH6"/>
    <property type="match status" value="1"/>
</dbReference>
<evidence type="ECO:0000256" key="5">
    <source>
        <dbReference type="ARBA" id="ARBA00023125"/>
    </source>
</evidence>
<feature type="compositionally biased region" description="Basic and acidic residues" evidence="8">
    <location>
        <begin position="51"/>
        <end position="64"/>
    </location>
</feature>
<dbReference type="NCBIfam" id="NF003810">
    <property type="entry name" value="PRK05399.1"/>
    <property type="match status" value="1"/>
</dbReference>
<dbReference type="GO" id="GO:0032301">
    <property type="term" value="C:MutSalpha complex"/>
    <property type="evidence" value="ECO:0007669"/>
    <property type="project" value="TreeGrafter"/>
</dbReference>
<dbReference type="Gene3D" id="3.30.420.110">
    <property type="entry name" value="MutS, connector domain"/>
    <property type="match status" value="1"/>
</dbReference>
<dbReference type="SUPFAM" id="SSF52540">
    <property type="entry name" value="P-loop containing nucleoside triphosphate hydrolases"/>
    <property type="match status" value="1"/>
</dbReference>
<dbReference type="PROSITE" id="PS00486">
    <property type="entry name" value="DNA_MISMATCH_REPAIR_2"/>
    <property type="match status" value="1"/>
</dbReference>
<evidence type="ECO:0000256" key="3">
    <source>
        <dbReference type="ARBA" id="ARBA00022763"/>
    </source>
</evidence>
<evidence type="ECO:0000256" key="2">
    <source>
        <dbReference type="ARBA" id="ARBA00022741"/>
    </source>
</evidence>
<dbReference type="OrthoDB" id="121051at2759"/>
<dbReference type="Proteomes" id="UP000053097">
    <property type="component" value="Unassembled WGS sequence"/>
</dbReference>
<gene>
    <name evidence="11" type="ORF">DMN91_003058</name>
    <name evidence="10" type="ORF">X777_07278</name>
</gene>
<reference evidence="10 12" key="1">
    <citation type="journal article" date="2014" name="Curr. Biol.">
        <title>The genome of the clonal raider ant Cerapachys biroi.</title>
        <authorList>
            <person name="Oxley P.R."/>
            <person name="Ji L."/>
            <person name="Fetter-Pruneda I."/>
            <person name="McKenzie S.K."/>
            <person name="Li C."/>
            <person name="Hu H."/>
            <person name="Zhang G."/>
            <person name="Kronauer D.J."/>
        </authorList>
    </citation>
    <scope>NUCLEOTIDE SEQUENCE [LARGE SCALE GENOMIC DNA]</scope>
</reference>
<keyword evidence="2 6" id="KW-0547">Nucleotide-binding</keyword>
<evidence type="ECO:0000256" key="8">
    <source>
        <dbReference type="SAM" id="MobiDB-lite"/>
    </source>
</evidence>
<comment type="similarity">
    <text evidence="1 6 7">Belongs to the DNA mismatch repair MutS family.</text>
</comment>
<dbReference type="GO" id="GO:0140664">
    <property type="term" value="F:ATP-dependent DNA damage sensor activity"/>
    <property type="evidence" value="ECO:0007669"/>
    <property type="project" value="InterPro"/>
</dbReference>
<keyword evidence="3 6" id="KW-0227">DNA damage</keyword>
<dbReference type="InterPro" id="IPR036678">
    <property type="entry name" value="MutS_con_dom_sf"/>
</dbReference>
<dbReference type="InterPro" id="IPR000432">
    <property type="entry name" value="DNA_mismatch_repair_MutS_C"/>
</dbReference>
<evidence type="ECO:0000256" key="4">
    <source>
        <dbReference type="ARBA" id="ARBA00022840"/>
    </source>
</evidence>
<proteinExistence type="inferred from homology"/>
<keyword evidence="4 6" id="KW-0067">ATP-binding</keyword>
<keyword evidence="12" id="KW-1185">Reference proteome</keyword>